<dbReference type="SUPFAM" id="SSF54862">
    <property type="entry name" value="4Fe-4S ferredoxins"/>
    <property type="match status" value="1"/>
</dbReference>
<dbReference type="GO" id="GO:0046872">
    <property type="term" value="F:metal ion binding"/>
    <property type="evidence" value="ECO:0007669"/>
    <property type="project" value="UniProtKB-KW"/>
</dbReference>
<keyword evidence="2" id="KW-0004">4Fe-4S</keyword>
<evidence type="ECO:0000313" key="19">
    <source>
        <dbReference type="Proteomes" id="UP000285844"/>
    </source>
</evidence>
<dbReference type="EMBL" id="WKRD01000008">
    <property type="protein sequence ID" value="MSC57981.1"/>
    <property type="molecule type" value="Genomic_DNA"/>
</dbReference>
<dbReference type="Proteomes" id="UP000481964">
    <property type="component" value="Unassembled WGS sequence"/>
</dbReference>
<evidence type="ECO:0000313" key="15">
    <source>
        <dbReference type="Proteomes" id="UP000095621"/>
    </source>
</evidence>
<feature type="domain" description="4Fe-4S ferredoxin-type" evidence="8">
    <location>
        <begin position="1"/>
        <end position="30"/>
    </location>
</feature>
<keyword evidence="5" id="KW-0249">Electron transport</keyword>
<dbReference type="Proteomes" id="UP000095780">
    <property type="component" value="Unassembled WGS sequence"/>
</dbReference>
<proteinExistence type="predicted"/>
<evidence type="ECO:0000313" key="14">
    <source>
        <dbReference type="EMBL" id="RHL69281.1"/>
    </source>
</evidence>
<dbReference type="Proteomes" id="UP000284794">
    <property type="component" value="Unassembled WGS sequence"/>
</dbReference>
<evidence type="ECO:0000256" key="5">
    <source>
        <dbReference type="ARBA" id="ARBA00022982"/>
    </source>
</evidence>
<reference evidence="11 20" key="3">
    <citation type="journal article" date="2019" name="Nat. Med.">
        <title>A library of human gut bacterial isolates paired with longitudinal multiomics data enables mechanistic microbiome research.</title>
        <authorList>
            <person name="Poyet M."/>
            <person name="Groussin M."/>
            <person name="Gibbons S.M."/>
            <person name="Avila-Pacheco J."/>
            <person name="Jiang X."/>
            <person name="Kearney S.M."/>
            <person name="Perrotta A.R."/>
            <person name="Berdy B."/>
            <person name="Zhao S."/>
            <person name="Lieberman T.D."/>
            <person name="Swanson P.K."/>
            <person name="Smith M."/>
            <person name="Roesemann S."/>
            <person name="Alexander J.E."/>
            <person name="Rich S.A."/>
            <person name="Livny J."/>
            <person name="Vlamakis H."/>
            <person name="Clish C."/>
            <person name="Bullock K."/>
            <person name="Deik A."/>
            <person name="Scott J."/>
            <person name="Pierce K.A."/>
            <person name="Xavier R.J."/>
            <person name="Alm E.J."/>
        </authorList>
    </citation>
    <scope>NUCLEOTIDE SEQUENCE [LARGE SCALE GENOMIC DNA]</scope>
    <source>
        <strain evidence="11 20">BIOML-A1</strain>
    </source>
</reference>
<evidence type="ECO:0000256" key="6">
    <source>
        <dbReference type="ARBA" id="ARBA00023004"/>
    </source>
</evidence>
<evidence type="ECO:0000259" key="8">
    <source>
        <dbReference type="PROSITE" id="PS51379"/>
    </source>
</evidence>
<evidence type="ECO:0000313" key="17">
    <source>
        <dbReference type="Proteomes" id="UP000284794"/>
    </source>
</evidence>
<dbReference type="InterPro" id="IPR017900">
    <property type="entry name" value="4Fe4S_Fe_S_CS"/>
</dbReference>
<keyword evidence="7" id="KW-0411">Iron-sulfur</keyword>
<dbReference type="GO" id="GO:0051539">
    <property type="term" value="F:4 iron, 4 sulfur cluster binding"/>
    <property type="evidence" value="ECO:0007669"/>
    <property type="project" value="UniProtKB-KW"/>
</dbReference>
<evidence type="ECO:0000256" key="3">
    <source>
        <dbReference type="ARBA" id="ARBA00022723"/>
    </source>
</evidence>
<evidence type="ECO:0000313" key="20">
    <source>
        <dbReference type="Proteomes" id="UP000481964"/>
    </source>
</evidence>
<evidence type="ECO:0000256" key="1">
    <source>
        <dbReference type="ARBA" id="ARBA00022448"/>
    </source>
</evidence>
<dbReference type="EMBL" id="QSIS01000032">
    <property type="protein sequence ID" value="RHD04137.1"/>
    <property type="molecule type" value="Genomic_DNA"/>
</dbReference>
<dbReference type="EMBL" id="CZBU01000006">
    <property type="protein sequence ID" value="CUQ78980.1"/>
    <property type="molecule type" value="Genomic_DNA"/>
</dbReference>
<reference evidence="17 18" key="2">
    <citation type="submission" date="2018-08" db="EMBL/GenBank/DDBJ databases">
        <title>A genome reference for cultivated species of the human gut microbiota.</title>
        <authorList>
            <person name="Zou Y."/>
            <person name="Xue W."/>
            <person name="Luo G."/>
        </authorList>
    </citation>
    <scope>NUCLEOTIDE SEQUENCE [LARGE SCALE GENOMIC DNA]</scope>
    <source>
        <strain evidence="14 18">AF36-7BH</strain>
        <strain evidence="13 17">AM32-2AC</strain>
        <strain evidence="12 19">AM37-3BH</strain>
    </source>
</reference>
<evidence type="ECO:0000256" key="4">
    <source>
        <dbReference type="ARBA" id="ARBA00022737"/>
    </source>
</evidence>
<dbReference type="EMBL" id="QROY01000004">
    <property type="protein sequence ID" value="RHL69281.1"/>
    <property type="molecule type" value="Genomic_DNA"/>
</dbReference>
<gene>
    <name evidence="14" type="ORF">DW007_07020</name>
    <name evidence="13" type="ORF">DW811_14455</name>
    <name evidence="12" type="ORF">DW858_14610</name>
    <name evidence="9" type="ORF">ERS852490_02634</name>
    <name evidence="10" type="ORF">ERS852492_01099</name>
    <name evidence="11" type="ORF">GKE48_11105</name>
</gene>
<dbReference type="Proteomes" id="UP000285844">
    <property type="component" value="Unassembled WGS sequence"/>
</dbReference>
<name>A0A174Z6R7_9FIRM</name>
<dbReference type="InterPro" id="IPR017896">
    <property type="entry name" value="4Fe4S_Fe-S-bd"/>
</dbReference>
<keyword evidence="6" id="KW-0408">Iron</keyword>
<evidence type="ECO:0000256" key="2">
    <source>
        <dbReference type="ARBA" id="ARBA00022485"/>
    </source>
</evidence>
<reference evidence="15 16" key="1">
    <citation type="submission" date="2015-09" db="EMBL/GenBank/DDBJ databases">
        <authorList>
            <consortium name="Pathogen Informatics"/>
        </authorList>
    </citation>
    <scope>NUCLEOTIDE SEQUENCE [LARGE SCALE GENOMIC DNA]</scope>
    <source>
        <strain evidence="9 15">2789STDY5834875</strain>
        <strain evidence="10 16">2789STDY5834878</strain>
    </source>
</reference>
<dbReference type="PANTHER" id="PTHR43687:SF6">
    <property type="entry name" value="L-ASPARTATE SEMIALDEHYDE SULFURTRANSFERASE IRON-SULFUR SUBUNIT"/>
    <property type="match status" value="1"/>
</dbReference>
<keyword evidence="1" id="KW-0813">Transport</keyword>
<dbReference type="PANTHER" id="PTHR43687">
    <property type="entry name" value="ADENYLYLSULFATE REDUCTASE, BETA SUBUNIT"/>
    <property type="match status" value="1"/>
</dbReference>
<evidence type="ECO:0000313" key="11">
    <source>
        <dbReference type="EMBL" id="MSC57981.1"/>
    </source>
</evidence>
<keyword evidence="4" id="KW-0677">Repeat</keyword>
<protein>
    <submittedName>
        <fullName evidence="11">4Fe-4S dicluster domain-containing protein</fullName>
    </submittedName>
    <submittedName>
        <fullName evidence="10">Ferredoxin II</fullName>
    </submittedName>
    <submittedName>
        <fullName evidence="12">Ferredoxin family protein</fullName>
    </submittedName>
</protein>
<dbReference type="Pfam" id="PF12838">
    <property type="entry name" value="Fer4_7"/>
    <property type="match status" value="1"/>
</dbReference>
<evidence type="ECO:0000313" key="9">
    <source>
        <dbReference type="EMBL" id="CUQ78980.1"/>
    </source>
</evidence>
<dbReference type="OrthoDB" id="9807879at2"/>
<dbReference type="Proteomes" id="UP000095621">
    <property type="component" value="Unassembled WGS sequence"/>
</dbReference>
<dbReference type="PROSITE" id="PS00198">
    <property type="entry name" value="4FE4S_FER_1"/>
    <property type="match status" value="1"/>
</dbReference>
<organism evidence="10 16">
    <name type="scientific">Lachnospira eligens</name>
    <dbReference type="NCBI Taxonomy" id="39485"/>
    <lineage>
        <taxon>Bacteria</taxon>
        <taxon>Bacillati</taxon>
        <taxon>Bacillota</taxon>
        <taxon>Clostridia</taxon>
        <taxon>Lachnospirales</taxon>
        <taxon>Lachnospiraceae</taxon>
        <taxon>Lachnospira</taxon>
    </lineage>
</organism>
<evidence type="ECO:0000313" key="16">
    <source>
        <dbReference type="Proteomes" id="UP000095780"/>
    </source>
</evidence>
<keyword evidence="3" id="KW-0479">Metal-binding</keyword>
<dbReference type="Gene3D" id="3.30.70.20">
    <property type="match status" value="1"/>
</dbReference>
<dbReference type="Proteomes" id="UP000285201">
    <property type="component" value="Unassembled WGS sequence"/>
</dbReference>
<dbReference type="RefSeq" id="WP_022099023.1">
    <property type="nucleotide sequence ID" value="NZ_CABIXW010000003.1"/>
</dbReference>
<feature type="domain" description="4Fe-4S ferredoxin-type" evidence="8">
    <location>
        <begin position="31"/>
        <end position="61"/>
    </location>
</feature>
<evidence type="ECO:0000256" key="7">
    <source>
        <dbReference type="ARBA" id="ARBA00023014"/>
    </source>
</evidence>
<evidence type="ECO:0000313" key="18">
    <source>
        <dbReference type="Proteomes" id="UP000285201"/>
    </source>
</evidence>
<dbReference type="EMBL" id="CZBV01000003">
    <property type="protein sequence ID" value="CUQ83084.1"/>
    <property type="molecule type" value="Genomic_DNA"/>
</dbReference>
<dbReference type="PROSITE" id="PS51379">
    <property type="entry name" value="4FE4S_FER_2"/>
    <property type="match status" value="2"/>
</dbReference>
<evidence type="ECO:0000313" key="13">
    <source>
        <dbReference type="EMBL" id="RHD04137.1"/>
    </source>
</evidence>
<accession>A0A174Z6R7</accession>
<sequence length="104" mass="11370">MSIQINKLKCVGCGKCVEACPGNLIKKDTDGKAFIKHVKDCWGCTSCLKECRFEAINFFLGADVGGKGSTLSFRQNGSINTWTVTSPDGTVKTLEVNRQESNKY</sequence>
<evidence type="ECO:0000313" key="10">
    <source>
        <dbReference type="EMBL" id="CUQ83084.1"/>
    </source>
</evidence>
<dbReference type="AlphaFoldDB" id="A0A174Z6R7"/>
<evidence type="ECO:0000313" key="12">
    <source>
        <dbReference type="EMBL" id="RHC11199.1"/>
    </source>
</evidence>
<dbReference type="InterPro" id="IPR050572">
    <property type="entry name" value="Fe-S_Ferredoxin"/>
</dbReference>
<dbReference type="EMBL" id="QSHM01000029">
    <property type="protein sequence ID" value="RHC11199.1"/>
    <property type="molecule type" value="Genomic_DNA"/>
</dbReference>